<gene>
    <name evidence="2" type="ORF">ACH4WX_11040</name>
</gene>
<dbReference type="EMBL" id="JBIRUQ010000002">
    <property type="protein sequence ID" value="MFI1461244.1"/>
    <property type="molecule type" value="Genomic_DNA"/>
</dbReference>
<dbReference type="Proteomes" id="UP001611263">
    <property type="component" value="Unassembled WGS sequence"/>
</dbReference>
<dbReference type="RefSeq" id="WP_156052320.1">
    <property type="nucleotide sequence ID" value="NZ_JBIRUQ010000002.1"/>
</dbReference>
<organism evidence="2 3">
    <name type="scientific">Nocardia carnea</name>
    <dbReference type="NCBI Taxonomy" id="37328"/>
    <lineage>
        <taxon>Bacteria</taxon>
        <taxon>Bacillati</taxon>
        <taxon>Actinomycetota</taxon>
        <taxon>Actinomycetes</taxon>
        <taxon>Mycobacteriales</taxon>
        <taxon>Nocardiaceae</taxon>
        <taxon>Nocardia</taxon>
    </lineage>
</organism>
<keyword evidence="3" id="KW-1185">Reference proteome</keyword>
<dbReference type="GeneID" id="93508848"/>
<proteinExistence type="predicted"/>
<reference evidence="2 3" key="1">
    <citation type="submission" date="2024-10" db="EMBL/GenBank/DDBJ databases">
        <title>The Natural Products Discovery Center: Release of the First 8490 Sequenced Strains for Exploring Actinobacteria Biosynthetic Diversity.</title>
        <authorList>
            <person name="Kalkreuter E."/>
            <person name="Kautsar S.A."/>
            <person name="Yang D."/>
            <person name="Bader C.D."/>
            <person name="Teijaro C.N."/>
            <person name="Fluegel L."/>
            <person name="Davis C.M."/>
            <person name="Simpson J.R."/>
            <person name="Lauterbach L."/>
            <person name="Steele A.D."/>
            <person name="Gui C."/>
            <person name="Meng S."/>
            <person name="Li G."/>
            <person name="Viehrig K."/>
            <person name="Ye F."/>
            <person name="Su P."/>
            <person name="Kiefer A.F."/>
            <person name="Nichols A."/>
            <person name="Cepeda A.J."/>
            <person name="Yan W."/>
            <person name="Fan B."/>
            <person name="Jiang Y."/>
            <person name="Adhikari A."/>
            <person name="Zheng C.-J."/>
            <person name="Schuster L."/>
            <person name="Cowan T.M."/>
            <person name="Smanski M.J."/>
            <person name="Chevrette M.G."/>
            <person name="De Carvalho L.P.S."/>
            <person name="Shen B."/>
        </authorList>
    </citation>
    <scope>NUCLEOTIDE SEQUENCE [LARGE SCALE GENOMIC DNA]</scope>
    <source>
        <strain evidence="2 3">NPDC020568</strain>
    </source>
</reference>
<keyword evidence="1" id="KW-0732">Signal</keyword>
<feature type="chain" id="PRO_5046834797" evidence="1">
    <location>
        <begin position="27"/>
        <end position="126"/>
    </location>
</feature>
<dbReference type="PROSITE" id="PS51257">
    <property type="entry name" value="PROKAR_LIPOPROTEIN"/>
    <property type="match status" value="1"/>
</dbReference>
<name>A0ABW7TN84_9NOCA</name>
<comment type="caution">
    <text evidence="2">The sequence shown here is derived from an EMBL/GenBank/DDBJ whole genome shotgun (WGS) entry which is preliminary data.</text>
</comment>
<sequence>MEDYQRTWISACLGVLAATMACWAPAGMPGAVAARFHQIAAMGATVEVAAPEDHRCGDSGTVSPELTNSNGSVVRREFEKDMDYRCVPVRVACLLYANHEAVKEISVMKRSGYAIIHTIDLHFEHR</sequence>
<feature type="signal peptide" evidence="1">
    <location>
        <begin position="1"/>
        <end position="26"/>
    </location>
</feature>
<accession>A0ABW7TN84</accession>
<evidence type="ECO:0000313" key="3">
    <source>
        <dbReference type="Proteomes" id="UP001611263"/>
    </source>
</evidence>
<evidence type="ECO:0000256" key="1">
    <source>
        <dbReference type="SAM" id="SignalP"/>
    </source>
</evidence>
<evidence type="ECO:0000313" key="2">
    <source>
        <dbReference type="EMBL" id="MFI1461244.1"/>
    </source>
</evidence>
<protein>
    <submittedName>
        <fullName evidence="2">Uncharacterized protein</fullName>
    </submittedName>
</protein>